<keyword evidence="4" id="KW-0009">Actin-binding</keyword>
<dbReference type="Pfam" id="PF00241">
    <property type="entry name" value="Cofilin_ADF"/>
    <property type="match status" value="1"/>
</dbReference>
<evidence type="ECO:0000313" key="8">
    <source>
        <dbReference type="Proteomes" id="UP001221413"/>
    </source>
</evidence>
<dbReference type="GO" id="GO:0030042">
    <property type="term" value="P:actin filament depolymerization"/>
    <property type="evidence" value="ECO:0007669"/>
    <property type="project" value="InterPro"/>
</dbReference>
<dbReference type="GO" id="GO:0003779">
    <property type="term" value="F:actin binding"/>
    <property type="evidence" value="ECO:0007669"/>
    <property type="project" value="UniProtKB-KW"/>
</dbReference>
<evidence type="ECO:0000313" key="7">
    <source>
        <dbReference type="EMBL" id="KAJ6259083.1"/>
    </source>
</evidence>
<dbReference type="PANTHER" id="PTHR11913">
    <property type="entry name" value="COFILIN-RELATED"/>
    <property type="match status" value="1"/>
</dbReference>
<sequence length="164" mass="18051">MAVTGTTVAGECRAAYEDFTRRKVYKYVIYAINDHNEIIVDQTGPRHASHADFTAELLSTECRYAVITVDFHRDGVPQSAIVFVDWSPSDAKTGQRMLYAEGKAALANMREGVCLEICANEPEEVALGALLRSLDADEEGQEYNGIPETCEEVVPHLNSLGWPG</sequence>
<dbReference type="Gene3D" id="3.40.20.10">
    <property type="entry name" value="Severin"/>
    <property type="match status" value="1"/>
</dbReference>
<dbReference type="GO" id="GO:0016363">
    <property type="term" value="C:nuclear matrix"/>
    <property type="evidence" value="ECO:0007669"/>
    <property type="project" value="UniProtKB-SubCell"/>
</dbReference>
<dbReference type="SMART" id="SM00102">
    <property type="entry name" value="ADF"/>
    <property type="match status" value="1"/>
</dbReference>
<proteinExistence type="inferred from homology"/>
<keyword evidence="8" id="KW-1185">Reference proteome</keyword>
<feature type="domain" description="ADF-H" evidence="6">
    <location>
        <begin position="1"/>
        <end position="135"/>
    </location>
</feature>
<evidence type="ECO:0000256" key="2">
    <source>
        <dbReference type="ARBA" id="ARBA00006844"/>
    </source>
</evidence>
<evidence type="ECO:0000256" key="5">
    <source>
        <dbReference type="ARBA" id="ARBA00032427"/>
    </source>
</evidence>
<dbReference type="CDD" id="cd11286">
    <property type="entry name" value="ADF_cofilin_like"/>
    <property type="match status" value="1"/>
</dbReference>
<dbReference type="EMBL" id="JAQGDS010000007">
    <property type="protein sequence ID" value="KAJ6259083.1"/>
    <property type="molecule type" value="Genomic_DNA"/>
</dbReference>
<dbReference type="PROSITE" id="PS51263">
    <property type="entry name" value="ADF_H"/>
    <property type="match status" value="1"/>
</dbReference>
<name>A0AAD6IUQ8_DREDA</name>
<comment type="similarity">
    <text evidence="2">Belongs to the actin-binding proteins ADF family.</text>
</comment>
<dbReference type="AlphaFoldDB" id="A0AAD6IUQ8"/>
<comment type="subcellular location">
    <subcellularLocation>
        <location evidence="1">Nucleus matrix</location>
    </subcellularLocation>
</comment>
<dbReference type="GO" id="GO:0015629">
    <property type="term" value="C:actin cytoskeleton"/>
    <property type="evidence" value="ECO:0007669"/>
    <property type="project" value="InterPro"/>
</dbReference>
<evidence type="ECO:0000256" key="4">
    <source>
        <dbReference type="ARBA" id="ARBA00023203"/>
    </source>
</evidence>
<dbReference type="InterPro" id="IPR002108">
    <property type="entry name" value="ADF-H"/>
</dbReference>
<protein>
    <recommendedName>
        <fullName evidence="3">Cofilin</fullName>
    </recommendedName>
    <alternativeName>
        <fullName evidence="5">Actin-depolymerizing factor 1</fullName>
    </alternativeName>
</protein>
<comment type="caution">
    <text evidence="7">The sequence shown here is derived from an EMBL/GenBank/DDBJ whole genome shotgun (WGS) entry which is preliminary data.</text>
</comment>
<reference evidence="7" key="1">
    <citation type="submission" date="2023-01" db="EMBL/GenBank/DDBJ databases">
        <title>The chitinases involved in constricting ring structure development in the nematode-trapping fungus Drechslerella dactyloides.</title>
        <authorList>
            <person name="Wang R."/>
            <person name="Zhang L."/>
            <person name="Tang P."/>
            <person name="Li S."/>
            <person name="Liang L."/>
        </authorList>
    </citation>
    <scope>NUCLEOTIDE SEQUENCE</scope>
    <source>
        <strain evidence="7">YMF1.00031</strain>
    </source>
</reference>
<accession>A0AAD6IUQ8</accession>
<organism evidence="7 8">
    <name type="scientific">Drechslerella dactyloides</name>
    <name type="common">Nematode-trapping fungus</name>
    <name type="synonym">Arthrobotrys dactyloides</name>
    <dbReference type="NCBI Taxonomy" id="74499"/>
    <lineage>
        <taxon>Eukaryota</taxon>
        <taxon>Fungi</taxon>
        <taxon>Dikarya</taxon>
        <taxon>Ascomycota</taxon>
        <taxon>Pezizomycotina</taxon>
        <taxon>Orbiliomycetes</taxon>
        <taxon>Orbiliales</taxon>
        <taxon>Orbiliaceae</taxon>
        <taxon>Drechslerella</taxon>
    </lineage>
</organism>
<dbReference type="SUPFAM" id="SSF55753">
    <property type="entry name" value="Actin depolymerizing proteins"/>
    <property type="match status" value="1"/>
</dbReference>
<dbReference type="InterPro" id="IPR017904">
    <property type="entry name" value="ADF/Cofilin"/>
</dbReference>
<gene>
    <name evidence="7" type="ORF">Dda_5980</name>
</gene>
<evidence type="ECO:0000259" key="6">
    <source>
        <dbReference type="PROSITE" id="PS51263"/>
    </source>
</evidence>
<evidence type="ECO:0000256" key="1">
    <source>
        <dbReference type="ARBA" id="ARBA00004109"/>
    </source>
</evidence>
<dbReference type="Proteomes" id="UP001221413">
    <property type="component" value="Unassembled WGS sequence"/>
</dbReference>
<dbReference type="InterPro" id="IPR029006">
    <property type="entry name" value="ADF-H/Gelsolin-like_dom_sf"/>
</dbReference>
<evidence type="ECO:0000256" key="3">
    <source>
        <dbReference type="ARBA" id="ARBA00015630"/>
    </source>
</evidence>